<evidence type="ECO:0000313" key="6">
    <source>
        <dbReference type="Proteomes" id="UP000236728"/>
    </source>
</evidence>
<dbReference type="Pfam" id="PF03422">
    <property type="entry name" value="CBM_6"/>
    <property type="match status" value="1"/>
</dbReference>
<dbReference type="GO" id="GO:0030246">
    <property type="term" value="F:carbohydrate binding"/>
    <property type="evidence" value="ECO:0007669"/>
    <property type="project" value="InterPro"/>
</dbReference>
<dbReference type="Pfam" id="PF00722">
    <property type="entry name" value="Glyco_hydro_16"/>
    <property type="match status" value="1"/>
</dbReference>
<comment type="similarity">
    <text evidence="1">Belongs to the glycosyl hydrolase 16 family.</text>
</comment>
<evidence type="ECO:0000259" key="4">
    <source>
        <dbReference type="PROSITE" id="PS51762"/>
    </source>
</evidence>
<dbReference type="Proteomes" id="UP000236728">
    <property type="component" value="Unassembled WGS sequence"/>
</dbReference>
<organism evidence="5 6">
    <name type="scientific">Bryocella elongata</name>
    <dbReference type="NCBI Taxonomy" id="863522"/>
    <lineage>
        <taxon>Bacteria</taxon>
        <taxon>Pseudomonadati</taxon>
        <taxon>Acidobacteriota</taxon>
        <taxon>Terriglobia</taxon>
        <taxon>Terriglobales</taxon>
        <taxon>Acidobacteriaceae</taxon>
        <taxon>Bryocella</taxon>
    </lineage>
</organism>
<dbReference type="CDD" id="cd08023">
    <property type="entry name" value="GH16_laminarinase_like"/>
    <property type="match status" value="1"/>
</dbReference>
<protein>
    <submittedName>
        <fullName evidence="5">Carbohydrate binding module (Family 6)</fullName>
    </submittedName>
</protein>
<dbReference type="Gene3D" id="2.60.120.260">
    <property type="entry name" value="Galactose-binding domain-like"/>
    <property type="match status" value="1"/>
</dbReference>
<dbReference type="InterPro" id="IPR013320">
    <property type="entry name" value="ConA-like_dom_sf"/>
</dbReference>
<dbReference type="InterPro" id="IPR050546">
    <property type="entry name" value="Glycosyl_Hydrlase_16"/>
</dbReference>
<dbReference type="GO" id="GO:0005975">
    <property type="term" value="P:carbohydrate metabolic process"/>
    <property type="evidence" value="ECO:0007669"/>
    <property type="project" value="InterPro"/>
</dbReference>
<evidence type="ECO:0000259" key="3">
    <source>
        <dbReference type="PROSITE" id="PS51175"/>
    </source>
</evidence>
<reference evidence="5 6" key="1">
    <citation type="submission" date="2016-10" db="EMBL/GenBank/DDBJ databases">
        <authorList>
            <person name="de Groot N.N."/>
        </authorList>
    </citation>
    <scope>NUCLEOTIDE SEQUENCE [LARGE SCALE GENOMIC DNA]</scope>
    <source>
        <strain evidence="5 6">DSM 22489</strain>
    </source>
</reference>
<keyword evidence="2" id="KW-0732">Signal</keyword>
<feature type="chain" id="PRO_5009286062" evidence="2">
    <location>
        <begin position="23"/>
        <end position="639"/>
    </location>
</feature>
<name>A0A1H5UDT8_9BACT</name>
<evidence type="ECO:0000256" key="2">
    <source>
        <dbReference type="SAM" id="SignalP"/>
    </source>
</evidence>
<dbReference type="CDD" id="cd04080">
    <property type="entry name" value="CBM6_cellulase-like"/>
    <property type="match status" value="1"/>
</dbReference>
<dbReference type="PROSITE" id="PS51175">
    <property type="entry name" value="CBM6"/>
    <property type="match status" value="1"/>
</dbReference>
<feature type="signal peptide" evidence="2">
    <location>
        <begin position="1"/>
        <end position="22"/>
    </location>
</feature>
<evidence type="ECO:0000256" key="1">
    <source>
        <dbReference type="ARBA" id="ARBA00006865"/>
    </source>
</evidence>
<dbReference type="Gene3D" id="2.60.120.200">
    <property type="match status" value="2"/>
</dbReference>
<gene>
    <name evidence="5" type="ORF">SAMN05421819_0980</name>
</gene>
<dbReference type="InterPro" id="IPR008979">
    <property type="entry name" value="Galactose-bd-like_sf"/>
</dbReference>
<evidence type="ECO:0000313" key="5">
    <source>
        <dbReference type="EMBL" id="SEF73180.1"/>
    </source>
</evidence>
<proteinExistence type="inferred from homology"/>
<keyword evidence="6" id="KW-1185">Reference proteome</keyword>
<sequence>MAKGVAVFGILTLALHGGLGMAQTGWTLAWGDEFDGPTGAVPDAAKWRFEVGPGEKVGGNQEAETYCSPADDPGPAPCKAGQPNAYLDGKGHLVLVAVRSDQTVTLAGKDEPVYTSARMISVPAFRYGRIEASLRLPEAGKGVWPAFWALGQETGGVHWPAVGEIDVMEQWNPVAGAPDKIDPLVVRASTHGPKEPGSNVGYVDQVGEFRFPGPPSGGLHQFAAEWDPGQVRFYIDGKLCSTQSVGTLNGKEVWEQDRQPFNLLLNLAMGGGFFGYPDASTSPTPTMVVDYVRVYQRDEAALPRSWGSDDVGGPALAGSARIDKGVWTVAGSGFGIAGRFDQFQYAYRGLSGDGEVTAHVIDQTSKVAQAKAGVMLRDGHGAAAKFAMAFVSPDGSVHFRFRNAEGDVPSEVPYKGAATWMKVGRSGNVFTGYVSVDGKSWTAVGNTKIAMPRDLTAGLIATARDNKAPNIARFDYVDVTKSDAAYDGLAAELPGAVQAEEFDGGGMGYSYSAEFGEAGPTVERMPDVSGTETSAGGEYLTGLKAGRYINYAVRVAAEGDYRFVVRERSKGAGGSLHLNLDQKPTSKPFALPDTHGAWLMAEGPIVHLPAGEHTIALVTDTGGGNGDLADIDLFAVRAR</sequence>
<dbReference type="PROSITE" id="PS51762">
    <property type="entry name" value="GH16_2"/>
    <property type="match status" value="1"/>
</dbReference>
<dbReference type="GO" id="GO:0004553">
    <property type="term" value="F:hydrolase activity, hydrolyzing O-glycosyl compounds"/>
    <property type="evidence" value="ECO:0007669"/>
    <property type="project" value="InterPro"/>
</dbReference>
<dbReference type="RefSeq" id="WP_235011355.1">
    <property type="nucleotide sequence ID" value="NZ_FNVA01000001.1"/>
</dbReference>
<dbReference type="PANTHER" id="PTHR10963:SF55">
    <property type="entry name" value="GLYCOSIDE HYDROLASE FAMILY 16 PROTEIN"/>
    <property type="match status" value="1"/>
</dbReference>
<dbReference type="PANTHER" id="PTHR10963">
    <property type="entry name" value="GLYCOSYL HYDROLASE-RELATED"/>
    <property type="match status" value="1"/>
</dbReference>
<dbReference type="InterPro" id="IPR000757">
    <property type="entry name" value="Beta-glucanase-like"/>
</dbReference>
<dbReference type="InterPro" id="IPR005084">
    <property type="entry name" value="CBM6"/>
</dbReference>
<dbReference type="AlphaFoldDB" id="A0A1H5UDT8"/>
<dbReference type="SUPFAM" id="SSF49785">
    <property type="entry name" value="Galactose-binding domain-like"/>
    <property type="match status" value="1"/>
</dbReference>
<feature type="domain" description="GH16" evidence="4">
    <location>
        <begin position="32"/>
        <end position="300"/>
    </location>
</feature>
<dbReference type="SUPFAM" id="SSF49899">
    <property type="entry name" value="Concanavalin A-like lectins/glucanases"/>
    <property type="match status" value="2"/>
</dbReference>
<accession>A0A1H5UDT8</accession>
<dbReference type="EMBL" id="FNVA01000001">
    <property type="protein sequence ID" value="SEF73180.1"/>
    <property type="molecule type" value="Genomic_DNA"/>
</dbReference>
<feature type="domain" description="CBM6" evidence="3">
    <location>
        <begin position="509"/>
        <end position="637"/>
    </location>
</feature>